<feature type="region of interest" description="Disordered" evidence="1">
    <location>
        <begin position="1"/>
        <end position="28"/>
    </location>
</feature>
<name>A0A292PNP5_9PEZI</name>
<feature type="non-terminal residue" evidence="2">
    <location>
        <position position="52"/>
    </location>
</feature>
<sequence>ESACTRRPREDSWARPPKHPIKCQQPGYRAGIPRKVQGIRGDESACTGGARE</sequence>
<gene>
    <name evidence="2" type="ORF">GSTUAT00006618001</name>
</gene>
<feature type="non-terminal residue" evidence="2">
    <location>
        <position position="1"/>
    </location>
</feature>
<dbReference type="Proteomes" id="UP001412239">
    <property type="component" value="Unassembled WGS sequence"/>
</dbReference>
<evidence type="ECO:0000313" key="2">
    <source>
        <dbReference type="EMBL" id="CUS09272.1"/>
    </source>
</evidence>
<organism evidence="2 3">
    <name type="scientific">Tuber aestivum</name>
    <name type="common">summer truffle</name>
    <dbReference type="NCBI Taxonomy" id="59557"/>
    <lineage>
        <taxon>Eukaryota</taxon>
        <taxon>Fungi</taxon>
        <taxon>Dikarya</taxon>
        <taxon>Ascomycota</taxon>
        <taxon>Pezizomycotina</taxon>
        <taxon>Pezizomycetes</taxon>
        <taxon>Pezizales</taxon>
        <taxon>Tuberaceae</taxon>
        <taxon>Tuber</taxon>
    </lineage>
</organism>
<keyword evidence="3" id="KW-1185">Reference proteome</keyword>
<dbReference type="AlphaFoldDB" id="A0A292PNP5"/>
<accession>A0A292PNP5</accession>
<evidence type="ECO:0000256" key="1">
    <source>
        <dbReference type="SAM" id="MobiDB-lite"/>
    </source>
</evidence>
<evidence type="ECO:0000313" key="3">
    <source>
        <dbReference type="Proteomes" id="UP001412239"/>
    </source>
</evidence>
<protein>
    <submittedName>
        <fullName evidence="2">Uncharacterized protein</fullName>
    </submittedName>
</protein>
<dbReference type="EMBL" id="LN891089">
    <property type="protein sequence ID" value="CUS09272.1"/>
    <property type="molecule type" value="Genomic_DNA"/>
</dbReference>
<reference evidence="2" key="1">
    <citation type="submission" date="2015-10" db="EMBL/GenBank/DDBJ databases">
        <authorList>
            <person name="Regsiter A."/>
            <person name="william w."/>
        </authorList>
    </citation>
    <scope>NUCLEOTIDE SEQUENCE</scope>
    <source>
        <strain evidence="2">Montdore</strain>
    </source>
</reference>
<proteinExistence type="predicted"/>